<evidence type="ECO:0000256" key="1">
    <source>
        <dbReference type="SAM" id="MobiDB-lite"/>
    </source>
</evidence>
<feature type="region of interest" description="Disordered" evidence="1">
    <location>
        <begin position="63"/>
        <end position="217"/>
    </location>
</feature>
<protein>
    <submittedName>
        <fullName evidence="4">Uncharacterized protein</fullName>
    </submittedName>
</protein>
<proteinExistence type="predicted"/>
<dbReference type="PANTHER" id="PTHR21450">
    <property type="entry name" value="PROTEIN ALTERED PHOSPHATE STARVATION RESPONSE 1"/>
    <property type="match status" value="1"/>
</dbReference>
<accession>A0A7I8JD42</accession>
<dbReference type="AlphaFoldDB" id="A0A7I8JD42"/>
<feature type="compositionally biased region" description="Pro residues" evidence="1">
    <location>
        <begin position="80"/>
        <end position="98"/>
    </location>
</feature>
<reference evidence="4 5" key="1">
    <citation type="submission" date="2019-12" db="EMBL/GenBank/DDBJ databases">
        <authorList>
            <person name="Scholz U."/>
            <person name="Mascher M."/>
            <person name="Fiebig A."/>
        </authorList>
    </citation>
    <scope>NUCLEOTIDE SEQUENCE</scope>
</reference>
<dbReference type="InterPro" id="IPR006867">
    <property type="entry name" value="DUF632"/>
</dbReference>
<evidence type="ECO:0000259" key="3">
    <source>
        <dbReference type="Pfam" id="PF04783"/>
    </source>
</evidence>
<dbReference type="InterPro" id="IPR006868">
    <property type="entry name" value="DUF630"/>
</dbReference>
<feature type="domain" description="DUF630" evidence="3">
    <location>
        <begin position="1"/>
        <end position="59"/>
    </location>
</feature>
<name>A0A7I8JD42_SPIIN</name>
<evidence type="ECO:0000313" key="4">
    <source>
        <dbReference type="EMBL" id="CAA2628841.1"/>
    </source>
</evidence>
<sequence length="597" mass="67380">MGCVYSRVEREEAVRRCRERRRLMKHLVGCRARFAAAHLAYLQSLRNTGATLRQFAEADSSIAPGDAASVTTTGGRRIRPPPSPPPLPPSPPPLPPFSPRKKPEDSHSLPVDGESAESRRRRPSGTRATATRPDCRRRRRSTVQPGACGTPSTPRRPNWRLRSPIRTPAPPMPPVLRLRRRRRKTGRRRRQSLTTKRTSGKKTLPPPRPPLAQRRSASAWNFKSAKVFSTLSWRWSLRSLPSGGPDCPPGAAINARQPGRHSTTLDRLFAEEQKLYKEVKEEETRKLEFGKKVALLRKQEARGQDWTITARTRLSMEELQTEIVSLQESIGRTCSSISKLRDEELHPQLVELCSGFMEMWRTMYQCHQVQNHIAQQMNHLHGLSAAEPTTESHIQAASQLETEVDTWHSSLHGLLRAQREYAHTLNHFQWSVGPSRIFRLCEEWQLALDRLPEKVPAEAIKSFISIVQSISSQLAEEHRHQKRSSRLEKRLMRELDSWMMMVMLVVAQPPPESARRAKMAARRRRAEEEKTKYLSSVSQSRAMMINNLQTSLPNVFQALMGFASVCVPAFEGICRSPEAVAAAAAGGRASGGSSPAR</sequence>
<gene>
    <name evidence="4" type="ORF">SI7747_11014482</name>
</gene>
<dbReference type="Pfam" id="PF04783">
    <property type="entry name" value="DUF630"/>
    <property type="match status" value="1"/>
</dbReference>
<feature type="compositionally biased region" description="Basic residues" evidence="1">
    <location>
        <begin position="177"/>
        <end position="191"/>
    </location>
</feature>
<evidence type="ECO:0000259" key="2">
    <source>
        <dbReference type="Pfam" id="PF04782"/>
    </source>
</evidence>
<dbReference type="Proteomes" id="UP001189122">
    <property type="component" value="Unassembled WGS sequence"/>
</dbReference>
<dbReference type="EMBL" id="LR743598">
    <property type="protein sequence ID" value="CAA2628841.1"/>
    <property type="molecule type" value="Genomic_DNA"/>
</dbReference>
<dbReference type="EMBL" id="CACRZD030000011">
    <property type="protein sequence ID" value="CAA6668088.1"/>
    <property type="molecule type" value="Genomic_DNA"/>
</dbReference>
<dbReference type="Pfam" id="PF04782">
    <property type="entry name" value="DUF632"/>
    <property type="match status" value="1"/>
</dbReference>
<dbReference type="PANTHER" id="PTHR21450:SF21">
    <property type="entry name" value="REDUCTASE SUBUNIT C, PUTATIVE (DUF630 AND DUF632)-RELATED"/>
    <property type="match status" value="1"/>
</dbReference>
<keyword evidence="5" id="KW-1185">Reference proteome</keyword>
<feature type="domain" description="DUF632" evidence="2">
    <location>
        <begin position="213"/>
        <end position="468"/>
    </location>
</feature>
<organism evidence="4">
    <name type="scientific">Spirodela intermedia</name>
    <name type="common">Intermediate duckweed</name>
    <dbReference type="NCBI Taxonomy" id="51605"/>
    <lineage>
        <taxon>Eukaryota</taxon>
        <taxon>Viridiplantae</taxon>
        <taxon>Streptophyta</taxon>
        <taxon>Embryophyta</taxon>
        <taxon>Tracheophyta</taxon>
        <taxon>Spermatophyta</taxon>
        <taxon>Magnoliopsida</taxon>
        <taxon>Liliopsida</taxon>
        <taxon>Araceae</taxon>
        <taxon>Lemnoideae</taxon>
        <taxon>Spirodela</taxon>
    </lineage>
</organism>
<evidence type="ECO:0000313" key="5">
    <source>
        <dbReference type="Proteomes" id="UP001189122"/>
    </source>
</evidence>